<dbReference type="Gene3D" id="2.120.10.30">
    <property type="entry name" value="TolB, C-terminal domain"/>
    <property type="match status" value="1"/>
</dbReference>
<gene>
    <name evidence="2" type="ORF">SAMN05192529_10166</name>
</gene>
<dbReference type="STRING" id="551991.SAMN05192529_10166"/>
<proteinExistence type="predicted"/>
<organism evidence="2 3">
    <name type="scientific">Arachidicoccus rhizosphaerae</name>
    <dbReference type="NCBI Taxonomy" id="551991"/>
    <lineage>
        <taxon>Bacteria</taxon>
        <taxon>Pseudomonadati</taxon>
        <taxon>Bacteroidota</taxon>
        <taxon>Chitinophagia</taxon>
        <taxon>Chitinophagales</taxon>
        <taxon>Chitinophagaceae</taxon>
        <taxon>Arachidicoccus</taxon>
    </lineage>
</organism>
<dbReference type="PROSITE" id="PS51257">
    <property type="entry name" value="PROKAR_LIPOPROTEIN"/>
    <property type="match status" value="1"/>
</dbReference>
<dbReference type="AlphaFoldDB" id="A0A1H3VFW2"/>
<dbReference type="SUPFAM" id="SSF69304">
    <property type="entry name" value="Tricorn protease N-terminal domain"/>
    <property type="match status" value="1"/>
</dbReference>
<reference evidence="2 3" key="1">
    <citation type="submission" date="2016-10" db="EMBL/GenBank/DDBJ databases">
        <authorList>
            <person name="de Groot N.N."/>
        </authorList>
    </citation>
    <scope>NUCLEOTIDE SEQUENCE [LARGE SCALE GENOMIC DNA]</scope>
    <source>
        <strain evidence="2 3">Vu-144</strain>
    </source>
</reference>
<feature type="chain" id="PRO_5011547293" evidence="1">
    <location>
        <begin position="25"/>
        <end position="320"/>
    </location>
</feature>
<name>A0A1H3VFW2_9BACT</name>
<dbReference type="InterPro" id="IPR011042">
    <property type="entry name" value="6-blade_b-propeller_TolB-like"/>
</dbReference>
<dbReference type="Proteomes" id="UP000199041">
    <property type="component" value="Unassembled WGS sequence"/>
</dbReference>
<feature type="signal peptide" evidence="1">
    <location>
        <begin position="1"/>
        <end position="24"/>
    </location>
</feature>
<accession>A0A1H3VFW2</accession>
<evidence type="ECO:0000313" key="2">
    <source>
        <dbReference type="EMBL" id="SDZ73620.1"/>
    </source>
</evidence>
<dbReference type="EMBL" id="FNQY01000001">
    <property type="protein sequence ID" value="SDZ73620.1"/>
    <property type="molecule type" value="Genomic_DNA"/>
</dbReference>
<sequence length="320" mass="35532">MKRLKKTPLWMLAACILYSLLACSKTSNGNPDSTNNPLAALPGTIYYSWSDEGVYKYPFKSQKRSTFLAEDLNRNSWDISRDQNYVLECSGADGDYDASLFTLSTISDGQLYKQFRYYATGGDIAVGSLSADGSKIVMQPTFNDGIVVTDLTGKVIQKIQTVNSEKITENPAWTKDSRLIFQFKQLLLQTNQQFDQVSTVKTFDNTNWNTPVPSKDGGKIALVKEGHIWLMEADGSSLQQITNSPAEELPLDFSPDGKYLLIGTDYHTTGPFGKMFYLKIIPADGRLYQVADNKESEGVIPVKAPGSSKIEPANNKAVWR</sequence>
<evidence type="ECO:0000256" key="1">
    <source>
        <dbReference type="SAM" id="SignalP"/>
    </source>
</evidence>
<keyword evidence="1" id="KW-0732">Signal</keyword>
<protein>
    <submittedName>
        <fullName evidence="2">WD40-like Beta Propeller Repeat</fullName>
    </submittedName>
</protein>
<keyword evidence="3" id="KW-1185">Reference proteome</keyword>
<evidence type="ECO:0000313" key="3">
    <source>
        <dbReference type="Proteomes" id="UP000199041"/>
    </source>
</evidence>
<dbReference type="OrthoDB" id="698553at2"/>
<dbReference type="RefSeq" id="WP_091391992.1">
    <property type="nucleotide sequence ID" value="NZ_FNQY01000001.1"/>
</dbReference>